<dbReference type="Proteomes" id="UP000758701">
    <property type="component" value="Unassembled WGS sequence"/>
</dbReference>
<gene>
    <name evidence="1" type="ORF">KVH32_11330</name>
</gene>
<protein>
    <submittedName>
        <fullName evidence="1">Uncharacterized protein</fullName>
    </submittedName>
</protein>
<name>A0ABS7W2U3_STROV</name>
<comment type="caution">
    <text evidence="1">The sequence shown here is derived from an EMBL/GenBank/DDBJ whole genome shotgun (WGS) entry which is preliminary data.</text>
</comment>
<sequence>MTPCPDSPNTVLANALHHAEDVLTPRILKAPLERIVLVVGTQINGAPHVGTSLVQSLAFAMAVRLRGRFGIPTEVLFSALDNAPYELVTDPVSGHRYQRAYAQALGHDALTSLVTSLYKPLFTALSRHLGVPHRVETYSRQQADERFRRTWLRLQPRLDAARWWLAPSTGVPHLRVPCPAPGCGWAEKDAERTNVRLIDRETAQVTAVCLHHGPYEATLAPAGDAYLDLATLYRNAVKELALSDSRGTLHVMVKGGDWVFGSHLVDEALQAVGLTRSQLPARLFCPQVVTDTGAKLSKSLIREGQARLPEGAADWMLDTRNWPGTTAEYAEQLLRLTDILLSDPRHFFRSYSASEIGRMMTASATRSVPSP</sequence>
<evidence type="ECO:0000313" key="1">
    <source>
        <dbReference type="EMBL" id="MBZ6151758.1"/>
    </source>
</evidence>
<proteinExistence type="predicted"/>
<dbReference type="RefSeq" id="WP_037763821.1">
    <property type="nucleotide sequence ID" value="NZ_JAHSSQ010000007.1"/>
</dbReference>
<evidence type="ECO:0000313" key="2">
    <source>
        <dbReference type="Proteomes" id="UP000758701"/>
    </source>
</evidence>
<organism evidence="1 2">
    <name type="scientific">Streptomyces olivaceus</name>
    <dbReference type="NCBI Taxonomy" id="47716"/>
    <lineage>
        <taxon>Bacteria</taxon>
        <taxon>Bacillati</taxon>
        <taxon>Actinomycetota</taxon>
        <taxon>Actinomycetes</taxon>
        <taxon>Kitasatosporales</taxon>
        <taxon>Streptomycetaceae</taxon>
        <taxon>Streptomyces</taxon>
    </lineage>
</organism>
<reference evidence="1 2" key="1">
    <citation type="submission" date="2021-06" db="EMBL/GenBank/DDBJ databases">
        <title>Ecological speciation of a Streptomyces species isolated from different habitats and geographic origins.</title>
        <authorList>
            <person name="Wang J."/>
        </authorList>
    </citation>
    <scope>NUCLEOTIDE SEQUENCE [LARGE SCALE GENOMIC DNA]</scope>
    <source>
        <strain evidence="1 2">FXJ8.012</strain>
    </source>
</reference>
<accession>A0ABS7W2U3</accession>
<keyword evidence="2" id="KW-1185">Reference proteome</keyword>
<dbReference type="EMBL" id="JAHSTP010000003">
    <property type="protein sequence ID" value="MBZ6151758.1"/>
    <property type="molecule type" value="Genomic_DNA"/>
</dbReference>